<dbReference type="InterPro" id="IPR008979">
    <property type="entry name" value="Galactose-bd-like_sf"/>
</dbReference>
<evidence type="ECO:0000256" key="10">
    <source>
        <dbReference type="SAM" id="Phobius"/>
    </source>
</evidence>
<dbReference type="InterPro" id="IPR038637">
    <property type="entry name" value="NPCBM_sf"/>
</dbReference>
<feature type="compositionally biased region" description="Polar residues" evidence="9">
    <location>
        <begin position="522"/>
        <end position="533"/>
    </location>
</feature>
<evidence type="ECO:0000256" key="4">
    <source>
        <dbReference type="ARBA" id="ARBA00022741"/>
    </source>
</evidence>
<comment type="similarity">
    <text evidence="1">Belongs to the protein kinase superfamily. NEK Ser/Thr protein kinase family. NIMA subfamily.</text>
</comment>
<accession>A0ABP9TLX1</accession>
<feature type="domain" description="Protein kinase" evidence="11">
    <location>
        <begin position="9"/>
        <end position="266"/>
    </location>
</feature>
<dbReference type="SUPFAM" id="SSF49785">
    <property type="entry name" value="Galactose-binding domain-like"/>
    <property type="match status" value="1"/>
</dbReference>
<dbReference type="InterPro" id="IPR017441">
    <property type="entry name" value="Protein_kinase_ATP_BS"/>
</dbReference>
<dbReference type="Pfam" id="PF08305">
    <property type="entry name" value="NPCBM"/>
    <property type="match status" value="1"/>
</dbReference>
<evidence type="ECO:0000256" key="2">
    <source>
        <dbReference type="ARBA" id="ARBA00012513"/>
    </source>
</evidence>
<dbReference type="EMBL" id="BAABLK010000023">
    <property type="protein sequence ID" value="GAA5226868.1"/>
    <property type="molecule type" value="Genomic_DNA"/>
</dbReference>
<feature type="binding site" evidence="8">
    <location>
        <position position="37"/>
    </location>
    <ligand>
        <name>ATP</name>
        <dbReference type="ChEBI" id="CHEBI:30616"/>
    </ligand>
</feature>
<dbReference type="PANTHER" id="PTHR43671">
    <property type="entry name" value="SERINE/THREONINE-PROTEIN KINASE NEK"/>
    <property type="match status" value="1"/>
</dbReference>
<proteinExistence type="inferred from homology"/>
<dbReference type="Gene3D" id="2.60.120.1060">
    <property type="entry name" value="NPCBM/NEW2 domain"/>
    <property type="match status" value="1"/>
</dbReference>
<keyword evidence="10" id="KW-0472">Membrane</keyword>
<dbReference type="InterPro" id="IPR011009">
    <property type="entry name" value="Kinase-like_dom_sf"/>
</dbReference>
<feature type="region of interest" description="Disordered" evidence="9">
    <location>
        <begin position="412"/>
        <end position="437"/>
    </location>
</feature>
<evidence type="ECO:0000313" key="14">
    <source>
        <dbReference type="Proteomes" id="UP001501257"/>
    </source>
</evidence>
<keyword evidence="14" id="KW-1185">Reference proteome</keyword>
<keyword evidence="5" id="KW-0418">Kinase</keyword>
<dbReference type="PROSITE" id="PS00107">
    <property type="entry name" value="PROTEIN_KINASE_ATP"/>
    <property type="match status" value="1"/>
</dbReference>
<protein>
    <recommendedName>
        <fullName evidence="2">non-specific serine/threonine protein kinase</fullName>
        <ecNumber evidence="2">2.7.11.1</ecNumber>
    </recommendedName>
</protein>
<gene>
    <name evidence="13" type="ORF">GCM10025778_14010</name>
</gene>
<dbReference type="PROSITE" id="PS50011">
    <property type="entry name" value="PROTEIN_KINASE_DOM"/>
    <property type="match status" value="1"/>
</dbReference>
<evidence type="ECO:0000256" key="5">
    <source>
        <dbReference type="ARBA" id="ARBA00022777"/>
    </source>
</evidence>
<dbReference type="Gene3D" id="1.10.510.10">
    <property type="entry name" value="Transferase(Phosphotransferase) domain 1"/>
    <property type="match status" value="1"/>
</dbReference>
<dbReference type="PANTHER" id="PTHR43671:SF13">
    <property type="entry name" value="SERINE_THREONINE-PROTEIN KINASE NEK2"/>
    <property type="match status" value="1"/>
</dbReference>
<keyword evidence="10" id="KW-1133">Transmembrane helix</keyword>
<dbReference type="Proteomes" id="UP001501257">
    <property type="component" value="Unassembled WGS sequence"/>
</dbReference>
<evidence type="ECO:0000256" key="7">
    <source>
        <dbReference type="ARBA" id="ARBA00023170"/>
    </source>
</evidence>
<comment type="caution">
    <text evidence="13">The sequence shown here is derived from an EMBL/GenBank/DDBJ whole genome shotgun (WGS) entry which is preliminary data.</text>
</comment>
<reference evidence="14" key="1">
    <citation type="journal article" date="2019" name="Int. J. Syst. Evol. Microbiol.">
        <title>The Global Catalogue of Microorganisms (GCM) 10K type strain sequencing project: providing services to taxonomists for standard genome sequencing and annotation.</title>
        <authorList>
            <consortium name="The Broad Institute Genomics Platform"/>
            <consortium name="The Broad Institute Genome Sequencing Center for Infectious Disease"/>
            <person name="Wu L."/>
            <person name="Ma J."/>
        </authorList>
    </citation>
    <scope>NUCLEOTIDE SEQUENCE [LARGE SCALE GENOMIC DNA]</scope>
    <source>
        <strain evidence="14">JCM 18952</strain>
    </source>
</reference>
<dbReference type="InterPro" id="IPR050660">
    <property type="entry name" value="NEK_Ser/Thr_kinase"/>
</dbReference>
<feature type="transmembrane region" description="Helical" evidence="10">
    <location>
        <begin position="382"/>
        <end position="404"/>
    </location>
</feature>
<name>A0ABP9TLX1_9MICC</name>
<dbReference type="InterPro" id="IPR013222">
    <property type="entry name" value="Glyco_hyd_98_carb-bd"/>
</dbReference>
<feature type="compositionally biased region" description="Polar residues" evidence="9">
    <location>
        <begin position="412"/>
        <end position="432"/>
    </location>
</feature>
<evidence type="ECO:0000259" key="11">
    <source>
        <dbReference type="PROSITE" id="PS50011"/>
    </source>
</evidence>
<keyword evidence="6 8" id="KW-0067">ATP-binding</keyword>
<dbReference type="InterPro" id="IPR005543">
    <property type="entry name" value="PASTA_dom"/>
</dbReference>
<evidence type="ECO:0000256" key="8">
    <source>
        <dbReference type="PROSITE-ProRule" id="PRU10141"/>
    </source>
</evidence>
<keyword evidence="10" id="KW-0812">Transmembrane</keyword>
<feature type="domain" description="PASTA" evidence="12">
    <location>
        <begin position="429"/>
        <end position="492"/>
    </location>
</feature>
<dbReference type="RefSeq" id="WP_210100859.1">
    <property type="nucleotide sequence ID" value="NZ_BAABLK010000023.1"/>
</dbReference>
<dbReference type="CDD" id="cd14014">
    <property type="entry name" value="STKc_PknB_like"/>
    <property type="match status" value="1"/>
</dbReference>
<dbReference type="SUPFAM" id="SSF56112">
    <property type="entry name" value="Protein kinase-like (PK-like)"/>
    <property type="match status" value="1"/>
</dbReference>
<dbReference type="PROSITE" id="PS51178">
    <property type="entry name" value="PASTA"/>
    <property type="match status" value="1"/>
</dbReference>
<feature type="region of interest" description="Disordered" evidence="9">
    <location>
        <begin position="495"/>
        <end position="538"/>
    </location>
</feature>
<evidence type="ECO:0000256" key="6">
    <source>
        <dbReference type="ARBA" id="ARBA00022840"/>
    </source>
</evidence>
<dbReference type="Pfam" id="PF03793">
    <property type="entry name" value="PASTA"/>
    <property type="match status" value="1"/>
</dbReference>
<dbReference type="InterPro" id="IPR008271">
    <property type="entry name" value="Ser/Thr_kinase_AS"/>
</dbReference>
<evidence type="ECO:0000256" key="3">
    <source>
        <dbReference type="ARBA" id="ARBA00022679"/>
    </source>
</evidence>
<dbReference type="Pfam" id="PF00069">
    <property type="entry name" value="Pkinase"/>
    <property type="match status" value="1"/>
</dbReference>
<dbReference type="EC" id="2.7.11.1" evidence="2"/>
<dbReference type="CDD" id="cd06577">
    <property type="entry name" value="PASTA_pknB"/>
    <property type="match status" value="1"/>
</dbReference>
<sequence>MSRALGSKYVLGESIGKGAMGEAFRGTDHQGNVLAFKLLHAEMADDTEVVQRFVLERSILVALNGENLVEVHDLVMEGETLAIVMDLISGGDLRTAIINHGPFAPSEVCRIGAGIARGLSVVHAAGIIHRDIKPANILLAEPAETPVPKLTDFGISSLIDVDHFHRTTVVGTPQYIAPEIAAGHPGLPASDLYSLGIVLYEMAVGVTPFAGGSVLAVLQRHSTTEAARPEGIPDELWNMISVLLAKSPAQRPADAAEVATSLDRLVALLAAFPPAAWLDAPPEPLPLSDATTLVTLPAEVEAPATALPATEVMPADAGHPKKLPWMAGQGVADLPNTVAERPGNQPSVPSDVPDAASGYLGGGPSSPQGDAPAGRSRGSRGVLFVVVGVVLALALAGAAVFFYFNGTKDNPTGPNPQAETTAPSSGPIQQAKGTAPDLRGMTMTEARAALPTNVKLVVTRAPEADVPLGQISVQDPAVGEKRGDTLTVGIVYAEESSAPEATETPETPTSPTADPESGFQGAESTPVPSQGSWTDMGGAKLRGAVHDHALGARICGAAGPESGKVVYDLAGKFESFTTTVGLSEAAEAHGTTAQIEAIIDGVVYDSATISKDSFREWDIDLAGASTLEFNWDSDNCGSASEMLWLGSPVFSSR</sequence>
<evidence type="ECO:0000256" key="1">
    <source>
        <dbReference type="ARBA" id="ARBA00010886"/>
    </source>
</evidence>
<dbReference type="PROSITE" id="PS00108">
    <property type="entry name" value="PROTEIN_KINASE_ST"/>
    <property type="match status" value="1"/>
</dbReference>
<dbReference type="SMART" id="SM00220">
    <property type="entry name" value="S_TKc"/>
    <property type="match status" value="1"/>
</dbReference>
<keyword evidence="7" id="KW-0675">Receptor</keyword>
<evidence type="ECO:0000256" key="9">
    <source>
        <dbReference type="SAM" id="MobiDB-lite"/>
    </source>
</evidence>
<feature type="region of interest" description="Disordered" evidence="9">
    <location>
        <begin position="335"/>
        <end position="377"/>
    </location>
</feature>
<keyword evidence="4 8" id="KW-0547">Nucleotide-binding</keyword>
<feature type="compositionally biased region" description="Low complexity" evidence="9">
    <location>
        <begin position="495"/>
        <end position="517"/>
    </location>
</feature>
<keyword evidence="3" id="KW-0808">Transferase</keyword>
<organism evidence="13 14">
    <name type="scientific">Paeniglutamicibacter antarcticus</name>
    <dbReference type="NCBI Taxonomy" id="494023"/>
    <lineage>
        <taxon>Bacteria</taxon>
        <taxon>Bacillati</taxon>
        <taxon>Actinomycetota</taxon>
        <taxon>Actinomycetes</taxon>
        <taxon>Micrococcales</taxon>
        <taxon>Micrococcaceae</taxon>
        <taxon>Paeniglutamicibacter</taxon>
    </lineage>
</organism>
<evidence type="ECO:0000259" key="12">
    <source>
        <dbReference type="PROSITE" id="PS51178"/>
    </source>
</evidence>
<dbReference type="InterPro" id="IPR000719">
    <property type="entry name" value="Prot_kinase_dom"/>
</dbReference>
<evidence type="ECO:0000313" key="13">
    <source>
        <dbReference type="EMBL" id="GAA5226868.1"/>
    </source>
</evidence>